<dbReference type="InterPro" id="IPR003395">
    <property type="entry name" value="RecF/RecN/SMC_N"/>
</dbReference>
<dbReference type="GO" id="GO:0005524">
    <property type="term" value="F:ATP binding"/>
    <property type="evidence" value="ECO:0007669"/>
    <property type="project" value="UniProtKB-UniRule"/>
</dbReference>
<keyword evidence="6 9" id="KW-0547">Nucleotide-binding</keyword>
<evidence type="ECO:0000256" key="3">
    <source>
        <dbReference type="ARBA" id="ARBA00020170"/>
    </source>
</evidence>
<keyword evidence="9" id="KW-0234">DNA repair</keyword>
<keyword evidence="9" id="KW-0227">DNA damage</keyword>
<dbReference type="NCBIfam" id="TIGR00611">
    <property type="entry name" value="recf"/>
    <property type="match status" value="1"/>
</dbReference>
<comment type="similarity">
    <text evidence="2 9">Belongs to the RecF family.</text>
</comment>
<proteinExistence type="inferred from homology"/>
<keyword evidence="8 9" id="KW-0238">DNA-binding</keyword>
<dbReference type="HAMAP" id="MF_00365">
    <property type="entry name" value="RecF"/>
    <property type="match status" value="1"/>
</dbReference>
<name>A0AAW9DNS0_ACIAO</name>
<evidence type="ECO:0000256" key="8">
    <source>
        <dbReference type="ARBA" id="ARBA00023125"/>
    </source>
</evidence>
<dbReference type="Pfam" id="PF02463">
    <property type="entry name" value="SMC_N"/>
    <property type="match status" value="1"/>
</dbReference>
<dbReference type="GO" id="GO:0003697">
    <property type="term" value="F:single-stranded DNA binding"/>
    <property type="evidence" value="ECO:0007669"/>
    <property type="project" value="UniProtKB-UniRule"/>
</dbReference>
<dbReference type="GO" id="GO:0000731">
    <property type="term" value="P:DNA synthesis involved in DNA repair"/>
    <property type="evidence" value="ECO:0007669"/>
    <property type="project" value="TreeGrafter"/>
</dbReference>
<evidence type="ECO:0000256" key="9">
    <source>
        <dbReference type="HAMAP-Rule" id="MF_00365"/>
    </source>
</evidence>
<comment type="function">
    <text evidence="9">The RecF protein is involved in DNA metabolism; it is required for DNA replication and normal SOS inducibility. RecF binds preferentially to single-stranded, linear DNA. It also seems to bind ATP.</text>
</comment>
<dbReference type="PANTHER" id="PTHR32182:SF0">
    <property type="entry name" value="DNA REPLICATION AND REPAIR PROTEIN RECF"/>
    <property type="match status" value="1"/>
</dbReference>
<dbReference type="InterPro" id="IPR027417">
    <property type="entry name" value="P-loop_NTPase"/>
</dbReference>
<evidence type="ECO:0000256" key="1">
    <source>
        <dbReference type="ARBA" id="ARBA00004496"/>
    </source>
</evidence>
<evidence type="ECO:0000256" key="5">
    <source>
        <dbReference type="ARBA" id="ARBA00022705"/>
    </source>
</evidence>
<evidence type="ECO:0000313" key="11">
    <source>
        <dbReference type="EMBL" id="MDX5930716.1"/>
    </source>
</evidence>
<keyword evidence="12" id="KW-1185">Reference proteome</keyword>
<dbReference type="SMART" id="SM00382">
    <property type="entry name" value="AAA"/>
    <property type="match status" value="1"/>
</dbReference>
<keyword evidence="9" id="KW-0742">SOS response</keyword>
<dbReference type="InterPro" id="IPR001238">
    <property type="entry name" value="DNA-binding_RecF"/>
</dbReference>
<dbReference type="AlphaFoldDB" id="A0AAW9DNS0"/>
<gene>
    <name evidence="9 11" type="primary">recF</name>
    <name evidence="11" type="ORF">SIL87_08075</name>
</gene>
<organism evidence="11 12">
    <name type="scientific">Acidiphilium acidophilum</name>
    <name type="common">Thiobacillus acidophilus</name>
    <dbReference type="NCBI Taxonomy" id="76588"/>
    <lineage>
        <taxon>Bacteria</taxon>
        <taxon>Pseudomonadati</taxon>
        <taxon>Pseudomonadota</taxon>
        <taxon>Alphaproteobacteria</taxon>
        <taxon>Acetobacterales</taxon>
        <taxon>Acidocellaceae</taxon>
        <taxon>Acidiphilium</taxon>
    </lineage>
</organism>
<feature type="domain" description="AAA+ ATPase" evidence="10">
    <location>
        <begin position="23"/>
        <end position="365"/>
    </location>
</feature>
<protein>
    <recommendedName>
        <fullName evidence="3 9">DNA replication and repair protein RecF</fullName>
    </recommendedName>
</protein>
<dbReference type="GO" id="GO:0006260">
    <property type="term" value="P:DNA replication"/>
    <property type="evidence" value="ECO:0007669"/>
    <property type="project" value="UniProtKB-UniRule"/>
</dbReference>
<evidence type="ECO:0000256" key="4">
    <source>
        <dbReference type="ARBA" id="ARBA00022490"/>
    </source>
</evidence>
<evidence type="ECO:0000256" key="6">
    <source>
        <dbReference type="ARBA" id="ARBA00022741"/>
    </source>
</evidence>
<sequence length="369" mass="39133">MTRLTTLRLTDFRSYAALDLRIEARIVALQGPNGSGKTNLLEAISLLAPGRGLRGAKFAELARRAPAASGGWAVAATLAATLADETRRFTLGTGIETSGADRRKILLDGDPVTAAIAAANFACVWLTPQMDRLFTEGASARRRFLDRLTLALAPGHASEVAAFEAAAANRNRQIEQHTADPAWLAVIEDSMARHAAAITAARLDLIARLNKTLALGSFAPFPAAQMTLDCPIATRLATEPALAVEDWLRRLYATNRIEPSAPVSPQRADLILTDATGLAAALASTGQQRAMLVATILAHATLVTTLRGTAPVLLLDEPFVHLDATHRMALGTALTRLDAQIICTATDRDQLTPLGSDATILNVTHGAIH</sequence>
<comment type="subcellular location">
    <subcellularLocation>
        <location evidence="1 9">Cytoplasm</location>
    </subcellularLocation>
</comment>
<keyword evidence="5 9" id="KW-0235">DNA replication</keyword>
<accession>A0AAW9DNS0</accession>
<dbReference type="GO" id="GO:0005737">
    <property type="term" value="C:cytoplasm"/>
    <property type="evidence" value="ECO:0007669"/>
    <property type="project" value="UniProtKB-SubCell"/>
</dbReference>
<dbReference type="Proteomes" id="UP001279553">
    <property type="component" value="Unassembled WGS sequence"/>
</dbReference>
<dbReference type="GO" id="GO:0009432">
    <property type="term" value="P:SOS response"/>
    <property type="evidence" value="ECO:0007669"/>
    <property type="project" value="UniProtKB-UniRule"/>
</dbReference>
<dbReference type="Gene3D" id="1.20.1050.90">
    <property type="entry name" value="RecF/RecN/SMC, N-terminal domain"/>
    <property type="match status" value="1"/>
</dbReference>
<evidence type="ECO:0000313" key="12">
    <source>
        <dbReference type="Proteomes" id="UP001279553"/>
    </source>
</evidence>
<evidence type="ECO:0000256" key="2">
    <source>
        <dbReference type="ARBA" id="ARBA00008016"/>
    </source>
</evidence>
<dbReference type="SUPFAM" id="SSF52540">
    <property type="entry name" value="P-loop containing nucleoside triphosphate hydrolases"/>
    <property type="match status" value="1"/>
</dbReference>
<dbReference type="PANTHER" id="PTHR32182">
    <property type="entry name" value="DNA REPLICATION AND REPAIR PROTEIN RECF"/>
    <property type="match status" value="1"/>
</dbReference>
<keyword evidence="4 9" id="KW-0963">Cytoplasm</keyword>
<feature type="binding site" evidence="9">
    <location>
        <begin position="31"/>
        <end position="38"/>
    </location>
    <ligand>
        <name>ATP</name>
        <dbReference type="ChEBI" id="CHEBI:30616"/>
    </ligand>
</feature>
<dbReference type="InterPro" id="IPR042174">
    <property type="entry name" value="RecF_2"/>
</dbReference>
<evidence type="ECO:0000256" key="7">
    <source>
        <dbReference type="ARBA" id="ARBA00022840"/>
    </source>
</evidence>
<dbReference type="Gene3D" id="3.40.50.300">
    <property type="entry name" value="P-loop containing nucleotide triphosphate hydrolases"/>
    <property type="match status" value="1"/>
</dbReference>
<dbReference type="InterPro" id="IPR018078">
    <property type="entry name" value="DNA-binding_RecF_CS"/>
</dbReference>
<reference evidence="11 12" key="1">
    <citation type="submission" date="2023-11" db="EMBL/GenBank/DDBJ databases">
        <title>MicrobeMod: A computational toolkit for identifying prokaryotic methylation and restriction-modification with nanopore sequencing.</title>
        <authorList>
            <person name="Crits-Christoph A."/>
            <person name="Kang S.C."/>
            <person name="Lee H."/>
            <person name="Ostrov N."/>
        </authorList>
    </citation>
    <scope>NUCLEOTIDE SEQUENCE [LARGE SCALE GENOMIC DNA]</scope>
    <source>
        <strain evidence="11 12">DSMZ 700</strain>
    </source>
</reference>
<evidence type="ECO:0000259" key="10">
    <source>
        <dbReference type="SMART" id="SM00382"/>
    </source>
</evidence>
<dbReference type="EMBL" id="JAWXYB010000018">
    <property type="protein sequence ID" value="MDX5930716.1"/>
    <property type="molecule type" value="Genomic_DNA"/>
</dbReference>
<comment type="caution">
    <text evidence="11">The sequence shown here is derived from an EMBL/GenBank/DDBJ whole genome shotgun (WGS) entry which is preliminary data.</text>
</comment>
<dbReference type="PROSITE" id="PS00617">
    <property type="entry name" value="RECF_1"/>
    <property type="match status" value="1"/>
</dbReference>
<keyword evidence="7 9" id="KW-0067">ATP-binding</keyword>
<dbReference type="RefSeq" id="WP_319613644.1">
    <property type="nucleotide sequence ID" value="NZ_JAWXYB010000018.1"/>
</dbReference>
<dbReference type="InterPro" id="IPR003593">
    <property type="entry name" value="AAA+_ATPase"/>
</dbReference>
<dbReference type="GO" id="GO:0006302">
    <property type="term" value="P:double-strand break repair"/>
    <property type="evidence" value="ECO:0007669"/>
    <property type="project" value="TreeGrafter"/>
</dbReference>